<reference evidence="4 7" key="1">
    <citation type="submission" date="2021-01" db="EMBL/GenBank/DDBJ databases">
        <title>Diatom-associated Roseobacters Show Island Model of Population Structure.</title>
        <authorList>
            <person name="Qu L."/>
            <person name="Feng X."/>
            <person name="Chen Y."/>
            <person name="Li L."/>
            <person name="Wang X."/>
            <person name="Hu Z."/>
            <person name="Wang H."/>
            <person name="Luo H."/>
        </authorList>
    </citation>
    <scope>NUCLEOTIDE SEQUENCE</scope>
    <source>
        <strain evidence="5 7">CC28-63</strain>
        <strain evidence="4">CC28-69</strain>
    </source>
</reference>
<organism evidence="4 6">
    <name type="scientific">Marivita cryptomonadis</name>
    <dbReference type="NCBI Taxonomy" id="505252"/>
    <lineage>
        <taxon>Bacteria</taxon>
        <taxon>Pseudomonadati</taxon>
        <taxon>Pseudomonadota</taxon>
        <taxon>Alphaproteobacteria</taxon>
        <taxon>Rhodobacterales</taxon>
        <taxon>Roseobacteraceae</taxon>
        <taxon>Marivita</taxon>
    </lineage>
</organism>
<evidence type="ECO:0000313" key="6">
    <source>
        <dbReference type="Proteomes" id="UP000755667"/>
    </source>
</evidence>
<dbReference type="Gene3D" id="3.30.470.20">
    <property type="entry name" value="ATP-grasp fold, B domain"/>
    <property type="match status" value="1"/>
</dbReference>
<dbReference type="GO" id="GO:0005524">
    <property type="term" value="F:ATP binding"/>
    <property type="evidence" value="ECO:0007669"/>
    <property type="project" value="UniProtKB-UniRule"/>
</dbReference>
<dbReference type="InterPro" id="IPR048936">
    <property type="entry name" value="MvdD-like_ATPgrasp"/>
</dbReference>
<protein>
    <recommendedName>
        <fullName evidence="3">ATP-grasp domain-containing protein</fullName>
    </recommendedName>
</protein>
<dbReference type="Proteomes" id="UP000809440">
    <property type="component" value="Unassembled WGS sequence"/>
</dbReference>
<dbReference type="GO" id="GO:0046872">
    <property type="term" value="F:metal ion binding"/>
    <property type="evidence" value="ECO:0007669"/>
    <property type="project" value="InterPro"/>
</dbReference>
<feature type="region of interest" description="Disordered" evidence="2">
    <location>
        <begin position="327"/>
        <end position="346"/>
    </location>
</feature>
<dbReference type="InterPro" id="IPR011761">
    <property type="entry name" value="ATP-grasp"/>
</dbReference>
<dbReference type="Proteomes" id="UP000755667">
    <property type="component" value="Unassembled WGS sequence"/>
</dbReference>
<keyword evidence="7" id="KW-1185">Reference proteome</keyword>
<gene>
    <name evidence="4" type="ORF">JQX41_01675</name>
    <name evidence="5" type="ORF">JQX48_01675</name>
</gene>
<sequence length="346" mass="38776">MILILSSDDDVHAHHVMQHIAQRGHSATLLNLADFPKDAHLIFEAGQPSSRRLMQYRGQTIDLSKVSSVWWRRPQPYGMNPDVTDPVLDHFAIREVDEAIQGLWLTLDADWINVPGRDQDASRKAWQLDVARAVGLTMPRTLITTDPDAARAFVAKEGVDRTIYKPFQGSEDAWRETRLLKAEELDKIDAVKYAPVIFQEYIEATCDLRVTVVGDQIFAAAIDSQKAAYRVDFRMDMNVTITPTTLAPETVAGIRKLMKALDLTYGAIDFRRRPNGEEVFLEINPAGQWLFVEDQTGQSISKAVADCLIDRARTDNIPRLTHPLLNTIPGPQPAPAVRSDQTVAAR</sequence>
<dbReference type="Pfam" id="PF21068">
    <property type="entry name" value="ATPgraspMvdD"/>
    <property type="match status" value="1"/>
</dbReference>
<evidence type="ECO:0000256" key="1">
    <source>
        <dbReference type="PROSITE-ProRule" id="PRU00409"/>
    </source>
</evidence>
<dbReference type="AlphaFoldDB" id="A0A9Q2NUN1"/>
<dbReference type="GeneID" id="62639930"/>
<feature type="domain" description="ATP-grasp" evidence="3">
    <location>
        <begin position="128"/>
        <end position="309"/>
    </location>
</feature>
<dbReference type="PANTHER" id="PTHR21621">
    <property type="entry name" value="RIBOSOMAL PROTEIN S6 MODIFICATION PROTEIN"/>
    <property type="match status" value="1"/>
</dbReference>
<dbReference type="PROSITE" id="PS50975">
    <property type="entry name" value="ATP_GRASP"/>
    <property type="match status" value="1"/>
</dbReference>
<dbReference type="EMBL" id="JAFBXE010000001">
    <property type="protein sequence ID" value="MBM2410998.1"/>
    <property type="molecule type" value="Genomic_DNA"/>
</dbReference>
<comment type="caution">
    <text evidence="4">The sequence shown here is derived from an EMBL/GenBank/DDBJ whole genome shotgun (WGS) entry which is preliminary data.</text>
</comment>
<dbReference type="SUPFAM" id="SSF56059">
    <property type="entry name" value="Glutathione synthetase ATP-binding domain-like"/>
    <property type="match status" value="1"/>
</dbReference>
<evidence type="ECO:0000313" key="7">
    <source>
        <dbReference type="Proteomes" id="UP000809440"/>
    </source>
</evidence>
<name>A0A9Q2NUN1_9RHOB</name>
<keyword evidence="1" id="KW-0067">ATP-binding</keyword>
<evidence type="ECO:0000313" key="5">
    <source>
        <dbReference type="EMBL" id="MBM2415665.1"/>
    </source>
</evidence>
<evidence type="ECO:0000259" key="3">
    <source>
        <dbReference type="PROSITE" id="PS50975"/>
    </source>
</evidence>
<dbReference type="Pfam" id="PF08443">
    <property type="entry name" value="RimK"/>
    <property type="match status" value="1"/>
</dbReference>
<evidence type="ECO:0000313" key="4">
    <source>
        <dbReference type="EMBL" id="MBM2410998.1"/>
    </source>
</evidence>
<dbReference type="GO" id="GO:0009432">
    <property type="term" value="P:SOS response"/>
    <property type="evidence" value="ECO:0007669"/>
    <property type="project" value="TreeGrafter"/>
</dbReference>
<accession>A0A9Q2NUN1</accession>
<keyword evidence="1" id="KW-0547">Nucleotide-binding</keyword>
<dbReference type="GO" id="GO:0018169">
    <property type="term" value="F:ribosomal S6-glutamic acid ligase activity"/>
    <property type="evidence" value="ECO:0007669"/>
    <property type="project" value="TreeGrafter"/>
</dbReference>
<dbReference type="OrthoDB" id="9794735at2"/>
<dbReference type="EMBL" id="JAFBXF010000001">
    <property type="protein sequence ID" value="MBM2415665.1"/>
    <property type="molecule type" value="Genomic_DNA"/>
</dbReference>
<dbReference type="RefSeq" id="WP_085628216.1">
    <property type="nucleotide sequence ID" value="NZ_JAFBWU010000001.1"/>
</dbReference>
<proteinExistence type="predicted"/>
<dbReference type="GO" id="GO:0005737">
    <property type="term" value="C:cytoplasm"/>
    <property type="evidence" value="ECO:0007669"/>
    <property type="project" value="TreeGrafter"/>
</dbReference>
<dbReference type="InterPro" id="IPR013651">
    <property type="entry name" value="ATP-grasp_RimK-type"/>
</dbReference>
<dbReference type="PANTHER" id="PTHR21621:SF0">
    <property type="entry name" value="BETA-CITRYLGLUTAMATE SYNTHASE B-RELATED"/>
    <property type="match status" value="1"/>
</dbReference>
<evidence type="ECO:0000256" key="2">
    <source>
        <dbReference type="SAM" id="MobiDB-lite"/>
    </source>
</evidence>